<reference evidence="2" key="1">
    <citation type="journal article" date="2024" name="Proc. Natl. Acad. Sci. U.S.A.">
        <title>Extraordinary preservation of gene collinearity over three hundred million years revealed in homosporous lycophytes.</title>
        <authorList>
            <person name="Li C."/>
            <person name="Wickell D."/>
            <person name="Kuo L.Y."/>
            <person name="Chen X."/>
            <person name="Nie B."/>
            <person name="Liao X."/>
            <person name="Peng D."/>
            <person name="Ji J."/>
            <person name="Jenkins J."/>
            <person name="Williams M."/>
            <person name="Shu S."/>
            <person name="Plott C."/>
            <person name="Barry K."/>
            <person name="Rajasekar S."/>
            <person name="Grimwood J."/>
            <person name="Han X."/>
            <person name="Sun S."/>
            <person name="Hou Z."/>
            <person name="He W."/>
            <person name="Dai G."/>
            <person name="Sun C."/>
            <person name="Schmutz J."/>
            <person name="Leebens-Mack J.H."/>
            <person name="Li F.W."/>
            <person name="Wang L."/>
        </authorList>
    </citation>
    <scope>NUCLEOTIDE SEQUENCE [LARGE SCALE GENOMIC DNA]</scope>
    <source>
        <strain evidence="2">cv. PW_Plant_1</strain>
    </source>
</reference>
<dbReference type="Proteomes" id="UP001162992">
    <property type="component" value="Chromosome 11"/>
</dbReference>
<evidence type="ECO:0000313" key="2">
    <source>
        <dbReference type="Proteomes" id="UP001162992"/>
    </source>
</evidence>
<protein>
    <submittedName>
        <fullName evidence="1">Uncharacterized protein</fullName>
    </submittedName>
</protein>
<name>A0ACC2C7X5_DIPCM</name>
<sequence length="794" mass="88419">MCVVRKNVMKNHEAIGVIPQDADAESIPECATHESNNSSPRFAGGTGSVIDDQSCLKSEDLTIPRVKFLCSYGGKICPRPHDYQLRYVMGETKIVVVSRNIAYADLMAKLTKLAGRPIVLKYQLPYEDLDALVSVVSDDDLQNMLEEYEKAESRNFSCRLRLFLFPKKWPEDTNELLGGSSNPEQQFVDAVNSALADSNKQREAPVNTSEVLDFLFGLDSAPDAPSNPSAAFQVVQGVRLTISDSSALTAPQMLSSISVPVHEHSIAQPYGLPIEQVQCSKGQVTRQLSREKLQESSFLLASPHSPKTGNPFHNLLQCSDSDKQTKVASEGLSPFSQRDLRDHRNACSSPLGRVDAGNFSNKPLMNPVAESSFWIDHGRDAQLDNTEEMHPVCYNLQLKSQMQTAQQFVSLPGRGLTPTPLQECYNRAPSDAFGASSPEVQQKKYLEIQQDKNKSLDVLQRGSMDMERNSRSYWKPLADIYQKSEKMNFFKQPEEQAPLDKTQNVGYIPFDTQEEKGNSSDRPQLTYVSEISSGFLCRQLETGDLASSFLQHHHQQQLLNSNSPLMIGQEKYWRGYQQQQQNESLSGMCSSCSTEFSVKAMLPQYPVTVTRPAILHVPSKLITSQTPISGDILCPRQVCQSLQQPRPYFNHVPSEATFNGQLPRTSCLSKDQVAPLGAHRSRSPSRFKANAPSRFFDQNAQTMDRSALPLQYVVSKSAHDDPAIDLKKSITSNSHTAQVYAEQFQKSSFHYSDGNVYGNLSNDSSCNKDLLSQSNEVQGMMDTKSRPIYHGVKG</sequence>
<keyword evidence="2" id="KW-1185">Reference proteome</keyword>
<accession>A0ACC2C7X5</accession>
<evidence type="ECO:0000313" key="1">
    <source>
        <dbReference type="EMBL" id="KAJ7538101.1"/>
    </source>
</evidence>
<dbReference type="EMBL" id="CM055102">
    <property type="protein sequence ID" value="KAJ7538101.1"/>
    <property type="molecule type" value="Genomic_DNA"/>
</dbReference>
<gene>
    <name evidence="1" type="ORF">O6H91_11G034000</name>
</gene>
<proteinExistence type="predicted"/>
<comment type="caution">
    <text evidence="1">The sequence shown here is derived from an EMBL/GenBank/DDBJ whole genome shotgun (WGS) entry which is preliminary data.</text>
</comment>
<organism evidence="1 2">
    <name type="scientific">Diphasiastrum complanatum</name>
    <name type="common">Issler's clubmoss</name>
    <name type="synonym">Lycopodium complanatum</name>
    <dbReference type="NCBI Taxonomy" id="34168"/>
    <lineage>
        <taxon>Eukaryota</taxon>
        <taxon>Viridiplantae</taxon>
        <taxon>Streptophyta</taxon>
        <taxon>Embryophyta</taxon>
        <taxon>Tracheophyta</taxon>
        <taxon>Lycopodiopsida</taxon>
        <taxon>Lycopodiales</taxon>
        <taxon>Lycopodiaceae</taxon>
        <taxon>Lycopodioideae</taxon>
        <taxon>Diphasiastrum</taxon>
    </lineage>
</organism>